<evidence type="ECO:0000256" key="4">
    <source>
        <dbReference type="SAM" id="MobiDB-lite"/>
    </source>
</evidence>
<reference evidence="5" key="1">
    <citation type="submission" date="2023-03" db="EMBL/GenBank/DDBJ databases">
        <authorList>
            <person name="Steffen K."/>
            <person name="Cardenas P."/>
        </authorList>
    </citation>
    <scope>NUCLEOTIDE SEQUENCE</scope>
</reference>
<dbReference type="Proteomes" id="UP001174909">
    <property type="component" value="Unassembled WGS sequence"/>
</dbReference>
<dbReference type="PANTHER" id="PTHR24171">
    <property type="entry name" value="ANKYRIN REPEAT DOMAIN-CONTAINING PROTEIN 39-RELATED"/>
    <property type="match status" value="1"/>
</dbReference>
<dbReference type="InterPro" id="IPR002110">
    <property type="entry name" value="Ankyrin_rpt"/>
</dbReference>
<dbReference type="Pfam" id="PF00023">
    <property type="entry name" value="Ank"/>
    <property type="match status" value="1"/>
</dbReference>
<feature type="repeat" description="ANK" evidence="3">
    <location>
        <begin position="542"/>
        <end position="564"/>
    </location>
</feature>
<feature type="repeat" description="ANK" evidence="3">
    <location>
        <begin position="442"/>
        <end position="474"/>
    </location>
</feature>
<keyword evidence="2 3" id="KW-0040">ANK repeat</keyword>
<dbReference type="Pfam" id="PF12796">
    <property type="entry name" value="Ank_2"/>
    <property type="match status" value="2"/>
</dbReference>
<feature type="repeat" description="ANK" evidence="3">
    <location>
        <begin position="409"/>
        <end position="441"/>
    </location>
</feature>
<dbReference type="Gene3D" id="1.25.40.20">
    <property type="entry name" value="Ankyrin repeat-containing domain"/>
    <property type="match status" value="2"/>
</dbReference>
<dbReference type="SMART" id="SM00248">
    <property type="entry name" value="ANK"/>
    <property type="match status" value="6"/>
</dbReference>
<dbReference type="GO" id="GO:0004842">
    <property type="term" value="F:ubiquitin-protein transferase activity"/>
    <property type="evidence" value="ECO:0007669"/>
    <property type="project" value="TreeGrafter"/>
</dbReference>
<sequence>MASAEISPTDVVAALDELTIDKTKELFFHLKVKLKTLNDIDTAHTGNMRKIHYVQAWFDQEVGASWEKIVAGLKQIGMKALAESLATRKCLGSLTPDPRSSPVTTAPAPETSGPQTSGSTEPSLGPVARLSSPSDRISQVWAEIDRLTDTFSHLVSDTRDEMCIRASVEPQFFNKFRDRLLDLPVSQKSPHAKFFDEKLDDFLMAKNMDKIFAILRRYSNYRNYAVLREVVRRFCEAVLQRRMQEYCKSLEKFEKATFIDVYLQAISAGIVLTSEFTKMTVKINKPASACTVHEVRKLKETIAERASLQPYSMYIEEESIDLKLGFPASCVGWILGVLTPEFLATHRLSDVVVRQQNQSTSLHQNHLSILERTQAELTKELCTASRRGDMMRVVSLLNSGAHMETEDEWSLTPLGSASFYGHLQVVRLLTSRRANPNYVNKAGLTALMNAVNGGKSDVVTELISLKADVDFQSKKNGNSALIEAVLRSLTDVVVELIRAGANINLQNNNGDTAAILAVERYYPDIVRELVRAGSDLNLQNQEGLTPLMIAARRGRTDITTILLEGEHINLDIQENSTGWSALHFSVERGDSATTEALLKAGANPHLKDK</sequence>
<feature type="region of interest" description="Disordered" evidence="4">
    <location>
        <begin position="92"/>
        <end position="131"/>
    </location>
</feature>
<feature type="repeat" description="ANK" evidence="3">
    <location>
        <begin position="509"/>
        <end position="541"/>
    </location>
</feature>
<dbReference type="PROSITE" id="PS50088">
    <property type="entry name" value="ANK_REPEAT"/>
    <property type="match status" value="6"/>
</dbReference>
<keyword evidence="1" id="KW-0677">Repeat</keyword>
<evidence type="ECO:0000256" key="2">
    <source>
        <dbReference type="ARBA" id="ARBA00023043"/>
    </source>
</evidence>
<feature type="compositionally biased region" description="Polar residues" evidence="4">
    <location>
        <begin position="112"/>
        <end position="122"/>
    </location>
</feature>
<dbReference type="AlphaFoldDB" id="A0AA35TMI8"/>
<keyword evidence="6" id="KW-1185">Reference proteome</keyword>
<evidence type="ECO:0000313" key="5">
    <source>
        <dbReference type="EMBL" id="CAI8050953.1"/>
    </source>
</evidence>
<protein>
    <submittedName>
        <fullName evidence="5">Ankyrin repeat protein MM_0045</fullName>
    </submittedName>
</protein>
<feature type="repeat" description="ANK" evidence="3">
    <location>
        <begin position="476"/>
        <end position="508"/>
    </location>
</feature>
<dbReference type="PANTHER" id="PTHR24171:SF8">
    <property type="entry name" value="BRCA1-ASSOCIATED RING DOMAIN PROTEIN 1"/>
    <property type="match status" value="1"/>
</dbReference>
<organism evidence="5 6">
    <name type="scientific">Geodia barretti</name>
    <name type="common">Barrett's horny sponge</name>
    <dbReference type="NCBI Taxonomy" id="519541"/>
    <lineage>
        <taxon>Eukaryota</taxon>
        <taxon>Metazoa</taxon>
        <taxon>Porifera</taxon>
        <taxon>Demospongiae</taxon>
        <taxon>Heteroscleromorpha</taxon>
        <taxon>Tetractinellida</taxon>
        <taxon>Astrophorina</taxon>
        <taxon>Geodiidae</taxon>
        <taxon>Geodia</taxon>
    </lineage>
</organism>
<evidence type="ECO:0000313" key="6">
    <source>
        <dbReference type="Proteomes" id="UP001174909"/>
    </source>
</evidence>
<dbReference type="SUPFAM" id="SSF48403">
    <property type="entry name" value="Ankyrin repeat"/>
    <property type="match status" value="1"/>
</dbReference>
<dbReference type="GO" id="GO:0085020">
    <property type="term" value="P:protein K6-linked ubiquitination"/>
    <property type="evidence" value="ECO:0007669"/>
    <property type="project" value="TreeGrafter"/>
</dbReference>
<dbReference type="InterPro" id="IPR036770">
    <property type="entry name" value="Ankyrin_rpt-contain_sf"/>
</dbReference>
<name>A0AA35TMI8_GEOBA</name>
<dbReference type="EMBL" id="CASHTH010003889">
    <property type="protein sequence ID" value="CAI8050953.1"/>
    <property type="molecule type" value="Genomic_DNA"/>
</dbReference>
<feature type="repeat" description="ANK" evidence="3">
    <location>
        <begin position="577"/>
        <end position="609"/>
    </location>
</feature>
<evidence type="ECO:0000256" key="3">
    <source>
        <dbReference type="PROSITE-ProRule" id="PRU00023"/>
    </source>
</evidence>
<comment type="caution">
    <text evidence="5">The sequence shown here is derived from an EMBL/GenBank/DDBJ whole genome shotgun (WGS) entry which is preliminary data.</text>
</comment>
<proteinExistence type="predicted"/>
<dbReference type="PROSITE" id="PS50297">
    <property type="entry name" value="ANK_REP_REGION"/>
    <property type="match status" value="4"/>
</dbReference>
<evidence type="ECO:0000256" key="1">
    <source>
        <dbReference type="ARBA" id="ARBA00022737"/>
    </source>
</evidence>
<gene>
    <name evidence="5" type="ORF">GBAR_LOCUS27946</name>
</gene>
<accession>A0AA35TMI8</accession>
<feature type="non-terminal residue" evidence="5">
    <location>
        <position position="1"/>
    </location>
</feature>